<keyword evidence="5" id="KW-0328">Glycosyltransferase</keyword>
<protein>
    <recommendedName>
        <fullName evidence="4">dolichyl-phosphate beta-glucosyltransferase</fullName>
        <ecNumber evidence="4">2.4.1.117</ecNumber>
    </recommendedName>
</protein>
<sequence length="409" mass="45470">MTTIPFLPPSLEFVNTWADGVWEYLTLPVVLALVVGILVVDVGVLYILLLLVTHTPRPETESEKHYITVTSDGKKKGGIRLPDLLDENVEPEVFMSVVVPAYNEELRIESMLDEAVEFLNNEFPRDSTAATAGKKVANGKANGHANGYANGHATGNGSTGGGEKEKKNGWEIVIVDDGSKDKTTEVVAEWMRKRVAKGEVKEGDLRIVHLERNRGKGGAVAHGMRHIRGQYAVFADADGATKFSDLQTLLSRLQSIESTRSSPTSPSKTEYHGISVGSRAHMVNSSAVVARSWYRNLLMYGFHTFLHVIGIQKIKDTQCGFKLFTRDTARLVFWEGHCEGWIFDIECLLIAEEEKVGVEEVSVTWHEVEGTKMNLVWDSVRMAWDLVVLRAAYAVGVYGGVRRAWRRRV</sequence>
<dbReference type="Proteomes" id="UP001313282">
    <property type="component" value="Unassembled WGS sequence"/>
</dbReference>
<name>A0AAN8MRW1_9PEZI</name>
<dbReference type="AlphaFoldDB" id="A0AAN8MRW1"/>
<evidence type="ECO:0000256" key="9">
    <source>
        <dbReference type="ARBA" id="ARBA00022968"/>
    </source>
</evidence>
<feature type="domain" description="Glycosyltransferase 2-like" evidence="15">
    <location>
        <begin position="167"/>
        <end position="255"/>
    </location>
</feature>
<gene>
    <name evidence="16" type="primary">ALG5</name>
    <name evidence="16" type="ORF">TWF718_008455</name>
</gene>
<dbReference type="InterPro" id="IPR035518">
    <property type="entry name" value="DPG_synthase"/>
</dbReference>
<comment type="pathway">
    <text evidence="2">Protein modification; protein glycosylation.</text>
</comment>
<dbReference type="EC" id="2.4.1.117" evidence="4"/>
<evidence type="ECO:0000256" key="3">
    <source>
        <dbReference type="ARBA" id="ARBA00006739"/>
    </source>
</evidence>
<evidence type="ECO:0000256" key="8">
    <source>
        <dbReference type="ARBA" id="ARBA00022824"/>
    </source>
</evidence>
<evidence type="ECO:0000256" key="10">
    <source>
        <dbReference type="ARBA" id="ARBA00022989"/>
    </source>
</evidence>
<comment type="caution">
    <text evidence="16">The sequence shown here is derived from an EMBL/GenBank/DDBJ whole genome shotgun (WGS) entry which is preliminary data.</text>
</comment>
<feature type="transmembrane region" description="Helical" evidence="14">
    <location>
        <begin position="29"/>
        <end position="52"/>
    </location>
</feature>
<proteinExistence type="inferred from homology"/>
<evidence type="ECO:0000256" key="11">
    <source>
        <dbReference type="ARBA" id="ARBA00023136"/>
    </source>
</evidence>
<dbReference type="InterPro" id="IPR001173">
    <property type="entry name" value="Glyco_trans_2-like"/>
</dbReference>
<dbReference type="PANTHER" id="PTHR10859:SF91">
    <property type="entry name" value="DOLICHYL-PHOSPHATE BETA-GLUCOSYLTRANSFERASE"/>
    <property type="match status" value="1"/>
</dbReference>
<evidence type="ECO:0000256" key="12">
    <source>
        <dbReference type="ARBA" id="ARBA00045097"/>
    </source>
</evidence>
<keyword evidence="17" id="KW-1185">Reference proteome</keyword>
<evidence type="ECO:0000256" key="2">
    <source>
        <dbReference type="ARBA" id="ARBA00004922"/>
    </source>
</evidence>
<keyword evidence="11 14" id="KW-0472">Membrane</keyword>
<dbReference type="GO" id="GO:0005789">
    <property type="term" value="C:endoplasmic reticulum membrane"/>
    <property type="evidence" value="ECO:0007669"/>
    <property type="project" value="UniProtKB-SubCell"/>
</dbReference>
<evidence type="ECO:0000256" key="14">
    <source>
        <dbReference type="SAM" id="Phobius"/>
    </source>
</evidence>
<evidence type="ECO:0000256" key="5">
    <source>
        <dbReference type="ARBA" id="ARBA00022676"/>
    </source>
</evidence>
<dbReference type="Gene3D" id="3.90.550.10">
    <property type="entry name" value="Spore Coat Polysaccharide Biosynthesis Protein SpsA, Chain A"/>
    <property type="match status" value="1"/>
</dbReference>
<comment type="subcellular location">
    <subcellularLocation>
        <location evidence="1">Endoplasmic reticulum membrane</location>
        <topology evidence="1">Single-pass membrane protein</topology>
    </subcellularLocation>
</comment>
<evidence type="ECO:0000256" key="7">
    <source>
        <dbReference type="ARBA" id="ARBA00022692"/>
    </source>
</evidence>
<evidence type="ECO:0000256" key="6">
    <source>
        <dbReference type="ARBA" id="ARBA00022679"/>
    </source>
</evidence>
<reference evidence="16 17" key="1">
    <citation type="submission" date="2019-10" db="EMBL/GenBank/DDBJ databases">
        <authorList>
            <person name="Palmer J.M."/>
        </authorList>
    </citation>
    <scope>NUCLEOTIDE SEQUENCE [LARGE SCALE GENOMIC DNA]</scope>
    <source>
        <strain evidence="16 17">TWF718</strain>
    </source>
</reference>
<comment type="similarity">
    <text evidence="3">Belongs to the glycosyltransferase 2 family.</text>
</comment>
<keyword evidence="6" id="KW-0808">Transferase</keyword>
<comment type="catalytic activity">
    <reaction evidence="12">
        <text>a di-trans,poly-cis-dolichyl phosphate + UDP-alpha-D-glucose = a di-trans,poly-cis-dolichyl beta-D-glucosyl phosphate + UDP</text>
        <dbReference type="Rhea" id="RHEA:15401"/>
        <dbReference type="Rhea" id="RHEA-COMP:19498"/>
        <dbReference type="Rhea" id="RHEA-COMP:19502"/>
        <dbReference type="ChEBI" id="CHEBI:57525"/>
        <dbReference type="ChEBI" id="CHEBI:57683"/>
        <dbReference type="ChEBI" id="CHEBI:58223"/>
        <dbReference type="ChEBI" id="CHEBI:58885"/>
        <dbReference type="EC" id="2.4.1.117"/>
    </reaction>
    <physiologicalReaction direction="left-to-right" evidence="12">
        <dbReference type="Rhea" id="RHEA:15402"/>
    </physiologicalReaction>
</comment>
<evidence type="ECO:0000313" key="16">
    <source>
        <dbReference type="EMBL" id="KAK6343081.1"/>
    </source>
</evidence>
<feature type="region of interest" description="Disordered" evidence="13">
    <location>
        <begin position="143"/>
        <end position="165"/>
    </location>
</feature>
<keyword evidence="10 14" id="KW-1133">Transmembrane helix</keyword>
<keyword evidence="8" id="KW-0256">Endoplasmic reticulum</keyword>
<keyword evidence="7 14" id="KW-0812">Transmembrane</keyword>
<dbReference type="InterPro" id="IPR029044">
    <property type="entry name" value="Nucleotide-diphossugar_trans"/>
</dbReference>
<dbReference type="Pfam" id="PF00535">
    <property type="entry name" value="Glycos_transf_2"/>
    <property type="match status" value="1"/>
</dbReference>
<accession>A0AAN8MRW1</accession>
<evidence type="ECO:0000256" key="13">
    <source>
        <dbReference type="SAM" id="MobiDB-lite"/>
    </source>
</evidence>
<dbReference type="GO" id="GO:0004581">
    <property type="term" value="F:dolichyl-phosphate beta-glucosyltransferase activity"/>
    <property type="evidence" value="ECO:0007669"/>
    <property type="project" value="UniProtKB-EC"/>
</dbReference>
<dbReference type="SUPFAM" id="SSF53448">
    <property type="entry name" value="Nucleotide-diphospho-sugar transferases"/>
    <property type="match status" value="1"/>
</dbReference>
<organism evidence="16 17">
    <name type="scientific">Orbilia javanica</name>
    <dbReference type="NCBI Taxonomy" id="47235"/>
    <lineage>
        <taxon>Eukaryota</taxon>
        <taxon>Fungi</taxon>
        <taxon>Dikarya</taxon>
        <taxon>Ascomycota</taxon>
        <taxon>Pezizomycotina</taxon>
        <taxon>Orbiliomycetes</taxon>
        <taxon>Orbiliales</taxon>
        <taxon>Orbiliaceae</taxon>
        <taxon>Orbilia</taxon>
    </lineage>
</organism>
<dbReference type="PANTHER" id="PTHR10859">
    <property type="entry name" value="GLYCOSYL TRANSFERASE"/>
    <property type="match status" value="1"/>
</dbReference>
<dbReference type="GO" id="GO:0006487">
    <property type="term" value="P:protein N-linked glycosylation"/>
    <property type="evidence" value="ECO:0007669"/>
    <property type="project" value="TreeGrafter"/>
</dbReference>
<dbReference type="CDD" id="cd04188">
    <property type="entry name" value="DPG_synthase"/>
    <property type="match status" value="1"/>
</dbReference>
<keyword evidence="9" id="KW-0735">Signal-anchor</keyword>
<dbReference type="EMBL" id="JAVHNR010000005">
    <property type="protein sequence ID" value="KAK6343081.1"/>
    <property type="molecule type" value="Genomic_DNA"/>
</dbReference>
<evidence type="ECO:0000313" key="17">
    <source>
        <dbReference type="Proteomes" id="UP001313282"/>
    </source>
</evidence>
<evidence type="ECO:0000256" key="1">
    <source>
        <dbReference type="ARBA" id="ARBA00004389"/>
    </source>
</evidence>
<evidence type="ECO:0000259" key="15">
    <source>
        <dbReference type="Pfam" id="PF00535"/>
    </source>
</evidence>
<evidence type="ECO:0000256" key="4">
    <source>
        <dbReference type="ARBA" id="ARBA00012583"/>
    </source>
</evidence>